<dbReference type="SMART" id="SM00530">
    <property type="entry name" value="HTH_XRE"/>
    <property type="match status" value="1"/>
</dbReference>
<comment type="caution">
    <text evidence="2">The sequence shown here is derived from an EMBL/GenBank/DDBJ whole genome shotgun (WGS) entry which is preliminary data.</text>
</comment>
<feature type="domain" description="HTH cro/C1-type" evidence="1">
    <location>
        <begin position="25"/>
        <end position="97"/>
    </location>
</feature>
<dbReference type="RefSeq" id="WP_021689422.1">
    <property type="nucleotide sequence ID" value="NZ_BASZ01000003.1"/>
</dbReference>
<dbReference type="AlphaFoldDB" id="U2YJB9"/>
<keyword evidence="3" id="KW-1185">Reference proteome</keyword>
<organism evidence="2 3">
    <name type="scientific">Caenibius tardaugens NBRC 16725</name>
    <dbReference type="NCBI Taxonomy" id="1219035"/>
    <lineage>
        <taxon>Bacteria</taxon>
        <taxon>Pseudomonadati</taxon>
        <taxon>Pseudomonadota</taxon>
        <taxon>Alphaproteobacteria</taxon>
        <taxon>Sphingomonadales</taxon>
        <taxon>Erythrobacteraceae</taxon>
        <taxon>Caenibius</taxon>
    </lineage>
</organism>
<dbReference type="Pfam" id="PF13560">
    <property type="entry name" value="HTH_31"/>
    <property type="match status" value="1"/>
</dbReference>
<dbReference type="KEGG" id="ntd:EGO55_02540"/>
<dbReference type="Gene3D" id="1.10.260.40">
    <property type="entry name" value="lambda repressor-like DNA-binding domains"/>
    <property type="match status" value="1"/>
</dbReference>
<protein>
    <submittedName>
        <fullName evidence="2">Putative DNA-binding protein</fullName>
    </submittedName>
</protein>
<dbReference type="PANTHER" id="PTHR35010">
    <property type="entry name" value="BLL4672 PROTEIN-RELATED"/>
    <property type="match status" value="1"/>
</dbReference>
<dbReference type="SUPFAM" id="SSF47413">
    <property type="entry name" value="lambda repressor-like DNA-binding domains"/>
    <property type="match status" value="1"/>
</dbReference>
<proteinExistence type="predicted"/>
<reference evidence="2 3" key="1">
    <citation type="submission" date="2013-09" db="EMBL/GenBank/DDBJ databases">
        <title>Whole genome shotgun sequence of Novosphingobium tardaugens NBRC 16725.</title>
        <authorList>
            <person name="Isaki S."/>
            <person name="Hosoyama A."/>
            <person name="Tsuchikane K."/>
            <person name="Katsumata H."/>
            <person name="Ando Y."/>
            <person name="Yamazaki S."/>
            <person name="Fujita N."/>
        </authorList>
    </citation>
    <scope>NUCLEOTIDE SEQUENCE [LARGE SCALE GENOMIC DNA]</scope>
    <source>
        <strain evidence="2 3">NBRC 16725</strain>
    </source>
</reference>
<keyword evidence="2" id="KW-0238">DNA-binding</keyword>
<dbReference type="CDD" id="cd00093">
    <property type="entry name" value="HTH_XRE"/>
    <property type="match status" value="1"/>
</dbReference>
<dbReference type="InterPro" id="IPR010982">
    <property type="entry name" value="Lambda_DNA-bd_dom_sf"/>
</dbReference>
<dbReference type="eggNOG" id="COG1396">
    <property type="taxonomic scope" value="Bacteria"/>
</dbReference>
<accession>U2YJB9</accession>
<dbReference type="InterPro" id="IPR041413">
    <property type="entry name" value="MLTR_LBD"/>
</dbReference>
<dbReference type="EMBL" id="BASZ01000003">
    <property type="protein sequence ID" value="GAD48515.1"/>
    <property type="molecule type" value="Genomic_DNA"/>
</dbReference>
<evidence type="ECO:0000313" key="2">
    <source>
        <dbReference type="EMBL" id="GAD48515.1"/>
    </source>
</evidence>
<name>U2YJB9_9SPHN</name>
<dbReference type="Proteomes" id="UP000016568">
    <property type="component" value="Unassembled WGS sequence"/>
</dbReference>
<evidence type="ECO:0000313" key="3">
    <source>
        <dbReference type="Proteomes" id="UP000016568"/>
    </source>
</evidence>
<dbReference type="Pfam" id="PF17765">
    <property type="entry name" value="MLTR_LBD"/>
    <property type="match status" value="1"/>
</dbReference>
<dbReference type="Gene3D" id="3.30.450.180">
    <property type="match status" value="1"/>
</dbReference>
<sequence>MTQSDTLGRQPDDADAWRRRELAAFLRSRRVRLSPEDHGLSEGRRRRTTGLRREEMAMLLDVSVSWYTKLEQGVDVTASPRLLGKMADVLMLSPVERGQLLRLGLEEPGGAPPPDADDVLPSVQMIIDAMHYAPAFVLSSRADYIACNQAARAFFGNFEQFAQNNQLISLFLDDAVRAVLPDWQESARSQVAMFRRAFARNMQDQGLQDLVRTLLEGSEEFRALWEEYALPSTASRDLRYSLPNGEQGHFRHFTFFADLENQFRVEVFNPIGDVTLQWMIARVNAGDHNG</sequence>
<dbReference type="OrthoDB" id="5346389at2"/>
<dbReference type="InterPro" id="IPR001387">
    <property type="entry name" value="Cro/C1-type_HTH"/>
</dbReference>
<dbReference type="GO" id="GO:0003677">
    <property type="term" value="F:DNA binding"/>
    <property type="evidence" value="ECO:0007669"/>
    <property type="project" value="UniProtKB-KW"/>
</dbReference>
<evidence type="ECO:0000259" key="1">
    <source>
        <dbReference type="SMART" id="SM00530"/>
    </source>
</evidence>
<gene>
    <name evidence="2" type="ORF">NT2_03_00030</name>
</gene>